<protein>
    <submittedName>
        <fullName evidence="1">Uncharacterized protein</fullName>
    </submittedName>
</protein>
<dbReference type="OrthoDB" id="3525185at2759"/>
<organism evidence="1 2">
    <name type="scientific">Cadophora malorum</name>
    <dbReference type="NCBI Taxonomy" id="108018"/>
    <lineage>
        <taxon>Eukaryota</taxon>
        <taxon>Fungi</taxon>
        <taxon>Dikarya</taxon>
        <taxon>Ascomycota</taxon>
        <taxon>Pezizomycotina</taxon>
        <taxon>Leotiomycetes</taxon>
        <taxon>Helotiales</taxon>
        <taxon>Ploettnerulaceae</taxon>
        <taxon>Cadophora</taxon>
    </lineage>
</organism>
<reference evidence="1" key="1">
    <citation type="submission" date="2021-02" db="EMBL/GenBank/DDBJ databases">
        <title>Genome sequence Cadophora malorum strain M34.</title>
        <authorList>
            <person name="Stefanovic E."/>
            <person name="Vu D."/>
            <person name="Scully C."/>
            <person name="Dijksterhuis J."/>
            <person name="Roader J."/>
            <person name="Houbraken J."/>
        </authorList>
    </citation>
    <scope>NUCLEOTIDE SEQUENCE</scope>
    <source>
        <strain evidence="1">M34</strain>
    </source>
</reference>
<dbReference type="InterPro" id="IPR053175">
    <property type="entry name" value="DHMBA_Reg_Transcription_Factor"/>
</dbReference>
<dbReference type="PANTHER" id="PTHR38791:SF5">
    <property type="entry name" value="TRANSCRIPTION FACTOR DBAG-RELATED"/>
    <property type="match status" value="1"/>
</dbReference>
<evidence type="ECO:0000313" key="2">
    <source>
        <dbReference type="Proteomes" id="UP000664132"/>
    </source>
</evidence>
<dbReference type="Proteomes" id="UP000664132">
    <property type="component" value="Unassembled WGS sequence"/>
</dbReference>
<accession>A0A8H7W775</accession>
<proteinExistence type="predicted"/>
<gene>
    <name evidence="1" type="ORF">IFR04_006694</name>
</gene>
<dbReference type="EMBL" id="JAFJYH010000090">
    <property type="protein sequence ID" value="KAG4420131.1"/>
    <property type="molecule type" value="Genomic_DNA"/>
</dbReference>
<sequence>MVNNGASGACQACKQRHKKTLLEITTAVPSESPLGSVDWLEIEAYARQQFFDDYRVYSPDQAVSRGYLNGLPDMISKAGLNSDVTKACTTIALASLGKKVSDQSIFERAQRKHTSLLRSFSLSISSGDTFVSVESLITATLLGLYEIIIKTDFYNGAHIAHAQGVSAILTSKSSPFDLVCGGRLLKAPDTDRINDWVPSKLPNWQHTPPDPNKVTSRLSILCTPLSKHEAVTIDEIFAKTEPLYMRAEALLAKDATLDELYAVKRDAEILKNEYNIWIDTLPEEWKPRFVGTITAGDGAKIQVGYWPGTITAYHDPYIATIWNSYRKARLLVIDIIMNCYNRICTFPEHEKIDTAIYAEIEELITGLLLSIPFVLSSDVQKFHQTAATRAPLIPGRPIGGLMLTHTLYVLSVLPIIDVKIQGYLRECMAWIGDHMKIGQAVILSNVSLLEKAKEAS</sequence>
<comment type="caution">
    <text evidence="1">The sequence shown here is derived from an EMBL/GenBank/DDBJ whole genome shotgun (WGS) entry which is preliminary data.</text>
</comment>
<keyword evidence="2" id="KW-1185">Reference proteome</keyword>
<dbReference type="PANTHER" id="PTHR38791">
    <property type="entry name" value="ZN(II)2CYS6 TRANSCRIPTION FACTOR (EUROFUNG)-RELATED-RELATED"/>
    <property type="match status" value="1"/>
</dbReference>
<dbReference type="AlphaFoldDB" id="A0A8H7W775"/>
<name>A0A8H7W775_9HELO</name>
<evidence type="ECO:0000313" key="1">
    <source>
        <dbReference type="EMBL" id="KAG4420131.1"/>
    </source>
</evidence>